<dbReference type="AlphaFoldDB" id="W4LAG4"/>
<dbReference type="GO" id="GO:0005524">
    <property type="term" value="F:ATP binding"/>
    <property type="evidence" value="ECO:0007669"/>
    <property type="project" value="UniProtKB-KW"/>
</dbReference>
<dbReference type="Gene3D" id="1.10.8.60">
    <property type="match status" value="1"/>
</dbReference>
<dbReference type="EMBL" id="AZHW01001021">
    <property type="protein sequence ID" value="ETW94705.1"/>
    <property type="molecule type" value="Genomic_DNA"/>
</dbReference>
<dbReference type="Gene3D" id="1.10.10.60">
    <property type="entry name" value="Homeodomain-like"/>
    <property type="match status" value="1"/>
</dbReference>
<keyword evidence="3" id="KW-0238">DNA-binding</keyword>
<dbReference type="InterPro" id="IPR027417">
    <property type="entry name" value="P-loop_NTPase"/>
</dbReference>
<dbReference type="InterPro" id="IPR009057">
    <property type="entry name" value="Homeodomain-like_sf"/>
</dbReference>
<feature type="domain" description="Sigma-54 factor interaction" evidence="4">
    <location>
        <begin position="1"/>
        <end position="167"/>
    </location>
</feature>
<evidence type="ECO:0000256" key="1">
    <source>
        <dbReference type="ARBA" id="ARBA00022741"/>
    </source>
</evidence>
<evidence type="ECO:0000313" key="5">
    <source>
        <dbReference type="EMBL" id="ETW94705.1"/>
    </source>
</evidence>
<dbReference type="Pfam" id="PF00158">
    <property type="entry name" value="Sigma54_activat"/>
    <property type="match status" value="1"/>
</dbReference>
<comment type="caution">
    <text evidence="5">The sequence shown here is derived from an EMBL/GenBank/DDBJ whole genome shotgun (WGS) entry which is preliminary data.</text>
</comment>
<dbReference type="Pfam" id="PF25601">
    <property type="entry name" value="AAA_lid_14"/>
    <property type="match status" value="1"/>
</dbReference>
<dbReference type="SUPFAM" id="SSF52540">
    <property type="entry name" value="P-loop containing nucleoside triphosphate hydrolases"/>
    <property type="match status" value="1"/>
</dbReference>
<dbReference type="Gene3D" id="3.40.50.300">
    <property type="entry name" value="P-loop containing nucleotide triphosphate hydrolases"/>
    <property type="match status" value="1"/>
</dbReference>
<dbReference type="GO" id="GO:0003677">
    <property type="term" value="F:DNA binding"/>
    <property type="evidence" value="ECO:0007669"/>
    <property type="project" value="UniProtKB-KW"/>
</dbReference>
<evidence type="ECO:0000259" key="4">
    <source>
        <dbReference type="PROSITE" id="PS50045"/>
    </source>
</evidence>
<dbReference type="InterPro" id="IPR002078">
    <property type="entry name" value="Sigma_54_int"/>
</dbReference>
<evidence type="ECO:0000256" key="2">
    <source>
        <dbReference type="ARBA" id="ARBA00022840"/>
    </source>
</evidence>
<evidence type="ECO:0000256" key="3">
    <source>
        <dbReference type="ARBA" id="ARBA00023125"/>
    </source>
</evidence>
<sequence length="258" mass="29432">MAESMLFGVTKDFPGLHHKEPFAGLFELANGGTLFLDEIGDLPLAVQPKLLRAIQEGEIRPLGAPHTIRVDVRVVAATNRNLEQARQNGTFRDDLYHRLNTMELYTPPLRERREDIPELLQHLLTKTCEKLKRPVVPFSDEAWQLLLAYDYPGNVREMENLIDRAVILTSSQDIQPDVLPIEANHAAPQDFIQQLADLTLAEAKWMLEKMYLEMQWHNAQGNLSQTARKAGIDRKNLRIKLRQHQLYDQPPSDADADG</sequence>
<dbReference type="HOGENOM" id="CLU_000445_0_7_7"/>
<dbReference type="PROSITE" id="PS00676">
    <property type="entry name" value="SIGMA54_INTERACT_2"/>
    <property type="match status" value="1"/>
</dbReference>
<dbReference type="InterPro" id="IPR058031">
    <property type="entry name" value="AAA_lid_NorR"/>
</dbReference>
<keyword evidence="6" id="KW-1185">Reference proteome</keyword>
<dbReference type="PROSITE" id="PS50045">
    <property type="entry name" value="SIGMA54_INTERACT_4"/>
    <property type="match status" value="1"/>
</dbReference>
<dbReference type="InterPro" id="IPR025943">
    <property type="entry name" value="Sigma_54_int_dom_ATP-bd_2"/>
</dbReference>
<dbReference type="SUPFAM" id="SSF46689">
    <property type="entry name" value="Homeodomain-like"/>
    <property type="match status" value="1"/>
</dbReference>
<keyword evidence="1" id="KW-0547">Nucleotide-binding</keyword>
<gene>
    <name evidence="5" type="ORF">ETSY1_33660</name>
</gene>
<accession>W4LAG4</accession>
<reference evidence="5 6" key="1">
    <citation type="journal article" date="2014" name="Nature">
        <title>An environmental bacterial taxon with a large and distinct metabolic repertoire.</title>
        <authorList>
            <person name="Wilson M.C."/>
            <person name="Mori T."/>
            <person name="Ruckert C."/>
            <person name="Uria A.R."/>
            <person name="Helf M.J."/>
            <person name="Takada K."/>
            <person name="Gernert C."/>
            <person name="Steffens U.A."/>
            <person name="Heycke N."/>
            <person name="Schmitt S."/>
            <person name="Rinke C."/>
            <person name="Helfrich E.J."/>
            <person name="Brachmann A.O."/>
            <person name="Gurgui C."/>
            <person name="Wakimoto T."/>
            <person name="Kracht M."/>
            <person name="Crusemann M."/>
            <person name="Hentschel U."/>
            <person name="Abe I."/>
            <person name="Matsunaga S."/>
            <person name="Kalinowski J."/>
            <person name="Takeyama H."/>
            <person name="Piel J."/>
        </authorList>
    </citation>
    <scope>NUCLEOTIDE SEQUENCE [LARGE SCALE GENOMIC DNA]</scope>
    <source>
        <strain evidence="6">TSY1</strain>
    </source>
</reference>
<dbReference type="CDD" id="cd00009">
    <property type="entry name" value="AAA"/>
    <property type="match status" value="1"/>
</dbReference>
<dbReference type="Proteomes" id="UP000019141">
    <property type="component" value="Unassembled WGS sequence"/>
</dbReference>
<dbReference type="GO" id="GO:0006355">
    <property type="term" value="P:regulation of DNA-templated transcription"/>
    <property type="evidence" value="ECO:0007669"/>
    <property type="project" value="InterPro"/>
</dbReference>
<dbReference type="PANTHER" id="PTHR32071">
    <property type="entry name" value="TRANSCRIPTIONAL REGULATORY PROTEIN"/>
    <property type="match status" value="1"/>
</dbReference>
<dbReference type="PANTHER" id="PTHR32071:SF117">
    <property type="entry name" value="PTS-DEPENDENT DIHYDROXYACETONE KINASE OPERON REGULATORY PROTEIN-RELATED"/>
    <property type="match status" value="1"/>
</dbReference>
<name>W4LAG4_ENTF1</name>
<evidence type="ECO:0000313" key="6">
    <source>
        <dbReference type="Proteomes" id="UP000019141"/>
    </source>
</evidence>
<organism evidence="5 6">
    <name type="scientific">Entotheonella factor</name>
    <dbReference type="NCBI Taxonomy" id="1429438"/>
    <lineage>
        <taxon>Bacteria</taxon>
        <taxon>Pseudomonadati</taxon>
        <taxon>Nitrospinota/Tectimicrobiota group</taxon>
        <taxon>Candidatus Tectimicrobiota</taxon>
        <taxon>Candidatus Entotheonellia</taxon>
        <taxon>Candidatus Entotheonellales</taxon>
        <taxon>Candidatus Entotheonellaceae</taxon>
        <taxon>Candidatus Entotheonella</taxon>
    </lineage>
</organism>
<proteinExistence type="predicted"/>
<protein>
    <recommendedName>
        <fullName evidence="4">Sigma-54 factor interaction domain-containing protein</fullName>
    </recommendedName>
</protein>
<keyword evidence="2" id="KW-0067">ATP-binding</keyword>